<proteinExistence type="predicted"/>
<dbReference type="Proteomes" id="UP000004030">
    <property type="component" value="Unassembled WGS sequence"/>
</dbReference>
<dbReference type="AlphaFoldDB" id="G6EIV1"/>
<keyword evidence="2" id="KW-1185">Reference proteome</keyword>
<dbReference type="EMBL" id="AGFM01000065">
    <property type="protein sequence ID" value="EHJ58710.1"/>
    <property type="molecule type" value="Genomic_DNA"/>
</dbReference>
<gene>
    <name evidence="1" type="ORF">NSU_4272</name>
</gene>
<reference evidence="1 2" key="1">
    <citation type="journal article" date="2012" name="J. Bacteriol.">
        <title>Genome sequence of benzo(a)pyrene-degrading bacterium Novosphingobium pentaromativorans US6-1.</title>
        <authorList>
            <person name="Luo Y.R."/>
            <person name="Kang S.G."/>
            <person name="Kim S.J."/>
            <person name="Kim M.R."/>
            <person name="Li N."/>
            <person name="Lee J.H."/>
            <person name="Kwon K.K."/>
        </authorList>
    </citation>
    <scope>NUCLEOTIDE SEQUENCE [LARGE SCALE GENOMIC DNA]</scope>
    <source>
        <strain evidence="1 2">US6-1</strain>
    </source>
</reference>
<protein>
    <submittedName>
        <fullName evidence="1">Uncharacterized protein</fullName>
    </submittedName>
</protein>
<name>G6EIV1_9SPHN</name>
<evidence type="ECO:0000313" key="2">
    <source>
        <dbReference type="Proteomes" id="UP000004030"/>
    </source>
</evidence>
<evidence type="ECO:0000313" key="1">
    <source>
        <dbReference type="EMBL" id="EHJ58710.1"/>
    </source>
</evidence>
<dbReference type="PATRIC" id="fig|1088721.3.peg.4210"/>
<comment type="caution">
    <text evidence="1">The sequence shown here is derived from an EMBL/GenBank/DDBJ whole genome shotgun (WGS) entry which is preliminary data.</text>
</comment>
<sequence>MTGERIAIMPLNGHTLFEKAAKGAANRKVRKPARYRRSFARAG</sequence>
<organism evidence="1 2">
    <name type="scientific">Novosphingobium pentaromativorans US6-1</name>
    <dbReference type="NCBI Taxonomy" id="1088721"/>
    <lineage>
        <taxon>Bacteria</taxon>
        <taxon>Pseudomonadati</taxon>
        <taxon>Pseudomonadota</taxon>
        <taxon>Alphaproteobacteria</taxon>
        <taxon>Sphingomonadales</taxon>
        <taxon>Sphingomonadaceae</taxon>
        <taxon>Novosphingobium</taxon>
    </lineage>
</organism>
<accession>G6EIV1</accession>